<dbReference type="SFLD" id="SFLDG01129">
    <property type="entry name" value="C1.5:_HAD__Beta-PGM__Phosphata"/>
    <property type="match status" value="1"/>
</dbReference>
<gene>
    <name evidence="8" type="primary">pgmB</name>
    <name evidence="8" type="ORF">J4N46_05340</name>
</gene>
<dbReference type="PANTHER" id="PTHR43481:SF4">
    <property type="entry name" value="GLYCEROL-1-PHOSPHATE PHOSPHOHYDROLASE 1-RELATED"/>
    <property type="match status" value="1"/>
</dbReference>
<accession>A0ABS3PX05</accession>
<reference evidence="8 9" key="1">
    <citation type="submission" date="2021-03" db="EMBL/GenBank/DDBJ databases">
        <title>Isolation and description of Capnocytophaga bilenii sp. nov., a novel Capnocytophaga species, isolated from a gingivitis subject.</title>
        <authorList>
            <person name="Antezack A."/>
            <person name="Monnet-Corti V."/>
            <person name="La Scola B."/>
        </authorList>
    </citation>
    <scope>NUCLEOTIDE SEQUENCE [LARGE SCALE GENOMIC DNA]</scope>
    <source>
        <strain evidence="8 9">Marseille-Q4570</strain>
    </source>
</reference>
<keyword evidence="9" id="KW-1185">Reference proteome</keyword>
<evidence type="ECO:0000256" key="3">
    <source>
        <dbReference type="ARBA" id="ARBA00008900"/>
    </source>
</evidence>
<comment type="catalytic activity">
    <reaction evidence="7">
        <text>7,8-dihydroneopterin 3'-triphosphate + H2O = 6-carboxy-5,6,7,8-tetrahydropterin + triphosphate + acetaldehyde + 2 H(+)</text>
        <dbReference type="Rhea" id="RHEA:27966"/>
        <dbReference type="ChEBI" id="CHEBI:15343"/>
        <dbReference type="ChEBI" id="CHEBI:15377"/>
        <dbReference type="ChEBI" id="CHEBI:15378"/>
        <dbReference type="ChEBI" id="CHEBI:18036"/>
        <dbReference type="ChEBI" id="CHEBI:58462"/>
        <dbReference type="ChEBI" id="CHEBI:61032"/>
        <dbReference type="EC" id="4.1.2.50"/>
    </reaction>
</comment>
<dbReference type="SFLD" id="SFLDG01135">
    <property type="entry name" value="C1.5.6:_HAD__Beta-PGM__Phospha"/>
    <property type="match status" value="1"/>
</dbReference>
<dbReference type="Gene3D" id="3.30.479.10">
    <property type="entry name" value="6-pyruvoyl tetrahydropterin synthase/QueD"/>
    <property type="match status" value="1"/>
</dbReference>
<evidence type="ECO:0000256" key="7">
    <source>
        <dbReference type="ARBA" id="ARBA00048807"/>
    </source>
</evidence>
<name>A0ABS3PX05_9FLAO</name>
<evidence type="ECO:0000313" key="9">
    <source>
        <dbReference type="Proteomes" id="UP000681610"/>
    </source>
</evidence>
<dbReference type="CDD" id="cd02598">
    <property type="entry name" value="HAD_BPGM"/>
    <property type="match status" value="1"/>
</dbReference>
<evidence type="ECO:0000256" key="2">
    <source>
        <dbReference type="ARBA" id="ARBA00006171"/>
    </source>
</evidence>
<comment type="similarity">
    <text evidence="3">Belongs to the PTPS family. QueD subfamily.</text>
</comment>
<dbReference type="Gene3D" id="1.10.150.240">
    <property type="entry name" value="Putative phosphatase, domain 2"/>
    <property type="match status" value="1"/>
</dbReference>
<comment type="caution">
    <text evidence="8">The sequence shown here is derived from an EMBL/GenBank/DDBJ whole genome shotgun (WGS) entry which is preliminary data.</text>
</comment>
<dbReference type="NCBIfam" id="TIGR01509">
    <property type="entry name" value="HAD-SF-IA-v3"/>
    <property type="match status" value="1"/>
</dbReference>
<dbReference type="InterPro" id="IPR036412">
    <property type="entry name" value="HAD-like_sf"/>
</dbReference>
<evidence type="ECO:0000256" key="4">
    <source>
        <dbReference type="ARBA" id="ARBA00012982"/>
    </source>
</evidence>
<dbReference type="NCBIfam" id="TIGR01990">
    <property type="entry name" value="bPGM"/>
    <property type="match status" value="1"/>
</dbReference>
<dbReference type="SUPFAM" id="SSF55620">
    <property type="entry name" value="Tetrahydrobiopterin biosynthesis enzymes-like"/>
    <property type="match status" value="1"/>
</dbReference>
<dbReference type="SFLD" id="SFLDS00003">
    <property type="entry name" value="Haloacid_Dehalogenase"/>
    <property type="match status" value="1"/>
</dbReference>
<dbReference type="Gene3D" id="3.40.50.1000">
    <property type="entry name" value="HAD superfamily/HAD-like"/>
    <property type="match status" value="1"/>
</dbReference>
<dbReference type="InterPro" id="IPR023198">
    <property type="entry name" value="PGP-like_dom2"/>
</dbReference>
<dbReference type="InterPro" id="IPR023214">
    <property type="entry name" value="HAD_sf"/>
</dbReference>
<dbReference type="InterPro" id="IPR010976">
    <property type="entry name" value="B-phosphoglucomutase_hydrolase"/>
</dbReference>
<evidence type="ECO:0000256" key="1">
    <source>
        <dbReference type="ARBA" id="ARBA00005061"/>
    </source>
</evidence>
<dbReference type="NCBIfam" id="TIGR02009">
    <property type="entry name" value="PGMB-YQAB-SF"/>
    <property type="match status" value="1"/>
</dbReference>
<dbReference type="InterPro" id="IPR051806">
    <property type="entry name" value="HAD-like_SPP"/>
</dbReference>
<protein>
    <recommendedName>
        <fullName evidence="5">6-carboxy-5,6,7,8-tetrahydropterin synthase</fullName>
        <ecNumber evidence="4">4.1.2.50</ecNumber>
    </recommendedName>
    <alternativeName>
        <fullName evidence="6">Queuosine biosynthesis protein QueD</fullName>
    </alternativeName>
</protein>
<dbReference type="GO" id="GO:0008801">
    <property type="term" value="F:beta-phosphoglucomutase activity"/>
    <property type="evidence" value="ECO:0007669"/>
    <property type="project" value="UniProtKB-EC"/>
</dbReference>
<dbReference type="EMBL" id="JAGDYP010000003">
    <property type="protein sequence ID" value="MBO1883850.1"/>
    <property type="molecule type" value="Genomic_DNA"/>
</dbReference>
<dbReference type="Pfam" id="PF00702">
    <property type="entry name" value="Hydrolase"/>
    <property type="match status" value="1"/>
</dbReference>
<dbReference type="PANTHER" id="PTHR43481">
    <property type="entry name" value="FRUCTOSE-1-PHOSPHATE PHOSPHATASE"/>
    <property type="match status" value="1"/>
</dbReference>
<dbReference type="Proteomes" id="UP000681610">
    <property type="component" value="Unassembled WGS sequence"/>
</dbReference>
<proteinExistence type="inferred from homology"/>
<evidence type="ECO:0000256" key="5">
    <source>
        <dbReference type="ARBA" id="ARBA00018141"/>
    </source>
</evidence>
<keyword evidence="8" id="KW-0413">Isomerase</keyword>
<organism evidence="8 9">
    <name type="scientific">Capnocytophaga bilenii</name>
    <dbReference type="NCBI Taxonomy" id="2819369"/>
    <lineage>
        <taxon>Bacteria</taxon>
        <taxon>Pseudomonadati</taxon>
        <taxon>Bacteroidota</taxon>
        <taxon>Flavobacteriia</taxon>
        <taxon>Flavobacteriales</taxon>
        <taxon>Flavobacteriaceae</taxon>
        <taxon>Capnocytophaga</taxon>
    </lineage>
</organism>
<dbReference type="InterPro" id="IPR006439">
    <property type="entry name" value="HAD-SF_hydro_IA"/>
</dbReference>
<comment type="similarity">
    <text evidence="2">Belongs to the HAD-like hydrolase superfamily. CbbY/CbbZ/Gph/YieH family.</text>
</comment>
<dbReference type="InterPro" id="IPR038418">
    <property type="entry name" value="6-PTP_synth/QueD_sf"/>
</dbReference>
<evidence type="ECO:0000256" key="6">
    <source>
        <dbReference type="ARBA" id="ARBA00031449"/>
    </source>
</evidence>
<dbReference type="InterPro" id="IPR007115">
    <property type="entry name" value="6-PTP_synth/QueD"/>
</dbReference>
<dbReference type="InterPro" id="IPR010972">
    <property type="entry name" value="Beta-PGM"/>
</dbReference>
<dbReference type="EC" id="4.1.2.50" evidence="4"/>
<comment type="pathway">
    <text evidence="1">Purine metabolism; 7-cyano-7-deazaguanine biosynthesis.</text>
</comment>
<evidence type="ECO:0000313" key="8">
    <source>
        <dbReference type="EMBL" id="MBO1883850.1"/>
    </source>
</evidence>
<sequence length="363" mass="40141">MNVRITKKFTFEAGHALYNYDGKCKNLHGHSYQLYVTVIGTPITDTTSPKCGMVLDFGDLKQIVQHEIIEVFDHAIAFNAHTPHAALADELIAQGHRVIKLPYQPTSENMVVDFAMRIQKQLPPHVKVHTVRLHETENSYAEWNLADNTPLFGLITTTLADKKGIIFDLDGVLVDTAKYHYLAWKAIAAEFNFNLTPTLNEQLKGVGREDSLRKILQWAEHSLSAEDFESTATRKNELYLQHINHIGEAELLPGVKNFLQVLKAEGKKIALGSASKNARLVLERTGILSYFDVIVDGTIVSKPKPHPEVFLRAAEGLALKPEECCVFEDAPAGVQAAKAAAMAVIGVGSKHSLPEADEVIEGF</sequence>
<dbReference type="SUPFAM" id="SSF56784">
    <property type="entry name" value="HAD-like"/>
    <property type="match status" value="1"/>
</dbReference>
<dbReference type="Pfam" id="PF01242">
    <property type="entry name" value="PTPS"/>
    <property type="match status" value="1"/>
</dbReference>